<dbReference type="GO" id="GO:0034719">
    <property type="term" value="C:SMN-Sm protein complex"/>
    <property type="evidence" value="ECO:0007669"/>
    <property type="project" value="InterPro"/>
</dbReference>
<proteinExistence type="predicted"/>
<evidence type="ECO:0000313" key="2">
    <source>
        <dbReference type="Proteomes" id="UP001160148"/>
    </source>
</evidence>
<dbReference type="Proteomes" id="UP001160148">
    <property type="component" value="Unassembled WGS sequence"/>
</dbReference>
<comment type="caution">
    <text evidence="1">The sequence shown here is derived from an EMBL/GenBank/DDBJ whole genome shotgun (WGS) entry which is preliminary data.</text>
</comment>
<evidence type="ECO:0000313" key="1">
    <source>
        <dbReference type="EMBL" id="CAI6364187.1"/>
    </source>
</evidence>
<evidence type="ECO:0008006" key="3">
    <source>
        <dbReference type="Google" id="ProtNLM"/>
    </source>
</evidence>
<dbReference type="PANTHER" id="PTHR14679:SF1">
    <property type="entry name" value="GEM-ASSOCIATED PROTEIN 7"/>
    <property type="match status" value="1"/>
</dbReference>
<dbReference type="Pfam" id="PF11095">
    <property type="entry name" value="Gemin7"/>
    <property type="match status" value="1"/>
</dbReference>
<keyword evidence="2" id="KW-1185">Reference proteome</keyword>
<dbReference type="AlphaFoldDB" id="A0AAV0X8N3"/>
<dbReference type="GO" id="GO:0000387">
    <property type="term" value="P:spliceosomal snRNP assembly"/>
    <property type="evidence" value="ECO:0007669"/>
    <property type="project" value="TreeGrafter"/>
</dbReference>
<name>A0AAV0X8N3_9HEMI</name>
<dbReference type="InterPro" id="IPR020338">
    <property type="entry name" value="SMN_gemin7"/>
</dbReference>
<dbReference type="PANTHER" id="PTHR14679">
    <property type="entry name" value="GEM-ASSOCIATED PROTEIN 7"/>
    <property type="match status" value="1"/>
</dbReference>
<dbReference type="Gene3D" id="2.30.30.100">
    <property type="match status" value="1"/>
</dbReference>
<organism evidence="1 2">
    <name type="scientific">Macrosiphum euphorbiae</name>
    <name type="common">potato aphid</name>
    <dbReference type="NCBI Taxonomy" id="13131"/>
    <lineage>
        <taxon>Eukaryota</taxon>
        <taxon>Metazoa</taxon>
        <taxon>Ecdysozoa</taxon>
        <taxon>Arthropoda</taxon>
        <taxon>Hexapoda</taxon>
        <taxon>Insecta</taxon>
        <taxon>Pterygota</taxon>
        <taxon>Neoptera</taxon>
        <taxon>Paraneoptera</taxon>
        <taxon>Hemiptera</taxon>
        <taxon>Sternorrhyncha</taxon>
        <taxon>Aphidomorpha</taxon>
        <taxon>Aphidoidea</taxon>
        <taxon>Aphididae</taxon>
        <taxon>Macrosiphini</taxon>
        <taxon>Macrosiphum</taxon>
    </lineage>
</organism>
<dbReference type="EMBL" id="CARXXK010000003">
    <property type="protein sequence ID" value="CAI6364187.1"/>
    <property type="molecule type" value="Genomic_DNA"/>
</dbReference>
<accession>A0AAV0X8N3</accession>
<protein>
    <recommendedName>
        <fullName evidence="3">Gem-associated protein 7</fullName>
    </recommendedName>
</protein>
<gene>
    <name evidence="1" type="ORF">MEUPH1_LOCUS19047</name>
</gene>
<reference evidence="1 2" key="1">
    <citation type="submission" date="2023-01" db="EMBL/GenBank/DDBJ databases">
        <authorList>
            <person name="Whitehead M."/>
        </authorList>
    </citation>
    <scope>NUCLEOTIDE SEQUENCE [LARGE SCALE GENOMIC DNA]</scope>
</reference>
<sequence>MDDREQIAASFLRERFLSVISKLEGKPCTAILYDNSKVKATFVATTGAYNHIAVEDLHTPIGTVSSALIRTKDIQSLEIDIGKNDL</sequence>